<evidence type="ECO:0000256" key="4">
    <source>
        <dbReference type="ARBA" id="ARBA00022597"/>
    </source>
</evidence>
<dbReference type="GO" id="GO:0009401">
    <property type="term" value="P:phosphoenolpyruvate-dependent sugar phosphotransferase system"/>
    <property type="evidence" value="ECO:0007669"/>
    <property type="project" value="UniProtKB-KW"/>
</dbReference>
<evidence type="ECO:0000313" key="11">
    <source>
        <dbReference type="Proteomes" id="UP000433575"/>
    </source>
</evidence>
<dbReference type="GO" id="GO:0005737">
    <property type="term" value="C:cytoplasm"/>
    <property type="evidence" value="ECO:0007669"/>
    <property type="project" value="UniProtKB-SubCell"/>
</dbReference>
<evidence type="ECO:0000256" key="7">
    <source>
        <dbReference type="ARBA" id="ARBA00022777"/>
    </source>
</evidence>
<name>A0A6N7SB96_9FIRM</name>
<dbReference type="InterPro" id="IPR033887">
    <property type="entry name" value="PTS_IIA_man"/>
</dbReference>
<dbReference type="OrthoDB" id="9799827at2"/>
<dbReference type="EMBL" id="WKPI01000039">
    <property type="protein sequence ID" value="MSC34611.1"/>
    <property type="molecule type" value="Genomic_DNA"/>
</dbReference>
<evidence type="ECO:0000256" key="1">
    <source>
        <dbReference type="ARBA" id="ARBA00004496"/>
    </source>
</evidence>
<keyword evidence="7" id="KW-0418">Kinase</keyword>
<comment type="caution">
    <text evidence="9">The sequence shown here is derived from an EMBL/GenBank/DDBJ whole genome shotgun (WGS) entry which is preliminary data.</text>
</comment>
<sequence length="164" mass="18383">MSSFCFFSMIMKIRSFLADVKRKELFMLAIFICSHSDFSTGLKKSAEMIAGPLDFVETFSLWEGESLESLAAQIREKYDFYHSQQIPVVCLCDLENATPYNACIWALSDTHCRIFAGANLPLVLELALGRDMAENLDEFLDQCLRSAQGALNAIGVQDFLTAND</sequence>
<keyword evidence="6" id="KW-0598">Phosphotransferase system</keyword>
<evidence type="ECO:0000313" key="12">
    <source>
        <dbReference type="Proteomes" id="UP000480929"/>
    </source>
</evidence>
<dbReference type="Proteomes" id="UP000480929">
    <property type="component" value="Unassembled WGS sequence"/>
</dbReference>
<evidence type="ECO:0000313" key="9">
    <source>
        <dbReference type="EMBL" id="MSA90880.1"/>
    </source>
</evidence>
<dbReference type="GO" id="GO:0016301">
    <property type="term" value="F:kinase activity"/>
    <property type="evidence" value="ECO:0007669"/>
    <property type="project" value="UniProtKB-KW"/>
</dbReference>
<dbReference type="PANTHER" id="PTHR33799">
    <property type="entry name" value="PTS PERMEASE-RELATED-RELATED"/>
    <property type="match status" value="1"/>
</dbReference>
<organism evidence="9 11">
    <name type="scientific">Holdemania massiliensis</name>
    <dbReference type="NCBI Taxonomy" id="1468449"/>
    <lineage>
        <taxon>Bacteria</taxon>
        <taxon>Bacillati</taxon>
        <taxon>Bacillota</taxon>
        <taxon>Erysipelotrichia</taxon>
        <taxon>Erysipelotrichales</taxon>
        <taxon>Erysipelotrichaceae</taxon>
        <taxon>Holdemania</taxon>
    </lineage>
</organism>
<dbReference type="InterPro" id="IPR036662">
    <property type="entry name" value="PTS_EIIA_man-typ_sf"/>
</dbReference>
<dbReference type="CDD" id="cd00006">
    <property type="entry name" value="PTS_IIA_man"/>
    <property type="match status" value="1"/>
</dbReference>
<keyword evidence="2" id="KW-0813">Transport</keyword>
<evidence type="ECO:0000313" key="10">
    <source>
        <dbReference type="EMBL" id="MSC34611.1"/>
    </source>
</evidence>
<dbReference type="SUPFAM" id="SSF53062">
    <property type="entry name" value="PTS system fructose IIA component-like"/>
    <property type="match status" value="1"/>
</dbReference>
<evidence type="ECO:0000256" key="2">
    <source>
        <dbReference type="ARBA" id="ARBA00022448"/>
    </source>
</evidence>
<evidence type="ECO:0000256" key="3">
    <source>
        <dbReference type="ARBA" id="ARBA00022490"/>
    </source>
</evidence>
<protein>
    <recommendedName>
        <fullName evidence="8">PTS EIIA type-4 domain-containing protein</fullName>
    </recommendedName>
</protein>
<keyword evidence="4" id="KW-0762">Sugar transport</keyword>
<gene>
    <name evidence="10" type="ORF">GKD88_15900</name>
    <name evidence="9" type="ORF">GKE08_16225</name>
</gene>
<evidence type="ECO:0000259" key="8">
    <source>
        <dbReference type="Pfam" id="PF03610"/>
    </source>
</evidence>
<dbReference type="Gene3D" id="3.40.50.510">
    <property type="entry name" value="Phosphotransferase system, mannose-type IIA component"/>
    <property type="match status" value="1"/>
</dbReference>
<dbReference type="EMBL" id="WKPJ01000037">
    <property type="protein sequence ID" value="MSA90880.1"/>
    <property type="molecule type" value="Genomic_DNA"/>
</dbReference>
<evidence type="ECO:0000256" key="5">
    <source>
        <dbReference type="ARBA" id="ARBA00022679"/>
    </source>
</evidence>
<dbReference type="AlphaFoldDB" id="A0A6N7SB96"/>
<dbReference type="PANTHER" id="PTHR33799:SF1">
    <property type="entry name" value="PTS SYSTEM MANNOSE-SPECIFIC EIIAB COMPONENT-RELATED"/>
    <property type="match status" value="1"/>
</dbReference>
<keyword evidence="5" id="KW-0808">Transferase</keyword>
<dbReference type="InterPro" id="IPR051471">
    <property type="entry name" value="Bacterial_PTS_sugar_comp"/>
</dbReference>
<comment type="subcellular location">
    <subcellularLocation>
        <location evidence="1">Cytoplasm</location>
    </subcellularLocation>
</comment>
<keyword evidence="3" id="KW-0963">Cytoplasm</keyword>
<proteinExistence type="predicted"/>
<feature type="domain" description="PTS EIIA type-4" evidence="8">
    <location>
        <begin position="30"/>
        <end position="142"/>
    </location>
</feature>
<dbReference type="Proteomes" id="UP000433575">
    <property type="component" value="Unassembled WGS sequence"/>
</dbReference>
<dbReference type="Pfam" id="PF03610">
    <property type="entry name" value="EIIA-man"/>
    <property type="match status" value="1"/>
</dbReference>
<evidence type="ECO:0000256" key="6">
    <source>
        <dbReference type="ARBA" id="ARBA00022683"/>
    </source>
</evidence>
<dbReference type="InterPro" id="IPR004701">
    <property type="entry name" value="PTS_EIIA_man-typ"/>
</dbReference>
<dbReference type="GO" id="GO:0016020">
    <property type="term" value="C:membrane"/>
    <property type="evidence" value="ECO:0007669"/>
    <property type="project" value="InterPro"/>
</dbReference>
<accession>A0A6N7SB96</accession>
<reference evidence="11 12" key="1">
    <citation type="journal article" date="2019" name="Nat. Med.">
        <title>A library of human gut bacterial isolates paired with longitudinal multiomics data enables mechanistic microbiome research.</title>
        <authorList>
            <person name="Poyet M."/>
            <person name="Groussin M."/>
            <person name="Gibbons S.M."/>
            <person name="Avila-Pacheco J."/>
            <person name="Jiang X."/>
            <person name="Kearney S.M."/>
            <person name="Perrotta A.R."/>
            <person name="Berdy B."/>
            <person name="Zhao S."/>
            <person name="Lieberman T.D."/>
            <person name="Swanson P.K."/>
            <person name="Smith M."/>
            <person name="Roesemann S."/>
            <person name="Alexander J.E."/>
            <person name="Rich S.A."/>
            <person name="Livny J."/>
            <person name="Vlamakis H."/>
            <person name="Clish C."/>
            <person name="Bullock K."/>
            <person name="Deik A."/>
            <person name="Scott J."/>
            <person name="Pierce K.A."/>
            <person name="Xavier R.J."/>
            <person name="Alm E.J."/>
        </authorList>
    </citation>
    <scope>NUCLEOTIDE SEQUENCE [LARGE SCALE GENOMIC DNA]</scope>
    <source>
        <strain evidence="9 11">BIOML-A4</strain>
        <strain evidence="10 12">BIOML-A5</strain>
    </source>
</reference>
<keyword evidence="12" id="KW-1185">Reference proteome</keyword>